<feature type="compositionally biased region" description="Basic residues" evidence="1">
    <location>
        <begin position="38"/>
        <end position="52"/>
    </location>
</feature>
<sequence>MRGQLKFYDELHAKSAEAAFPGAVFVPAPPKLPGTARSSKKRKKRGARGGKK</sequence>
<dbReference type="Proteomes" id="UP001176521">
    <property type="component" value="Unassembled WGS sequence"/>
</dbReference>
<protein>
    <submittedName>
        <fullName evidence="2">Uncharacterized protein</fullName>
    </submittedName>
</protein>
<evidence type="ECO:0000313" key="2">
    <source>
        <dbReference type="EMBL" id="KAK0519345.1"/>
    </source>
</evidence>
<comment type="caution">
    <text evidence="2">The sequence shown here is derived from an EMBL/GenBank/DDBJ whole genome shotgun (WGS) entry which is preliminary data.</text>
</comment>
<feature type="region of interest" description="Disordered" evidence="1">
    <location>
        <begin position="27"/>
        <end position="52"/>
    </location>
</feature>
<gene>
    <name evidence="2" type="ORF">OC842_007483</name>
</gene>
<dbReference type="AlphaFoldDB" id="A0AAN6G6L5"/>
<reference evidence="2" key="1">
    <citation type="journal article" date="2023" name="PhytoFront">
        <title>Draft Genome Resources of Seven Strains of Tilletia horrida, Causal Agent of Kernel Smut of Rice.</title>
        <authorList>
            <person name="Khanal S."/>
            <person name="Antony Babu S."/>
            <person name="Zhou X.G."/>
        </authorList>
    </citation>
    <scope>NUCLEOTIDE SEQUENCE</scope>
    <source>
        <strain evidence="2">TX3</strain>
    </source>
</reference>
<name>A0AAN6G6L5_9BASI</name>
<accession>A0AAN6G6L5</accession>
<evidence type="ECO:0000256" key="1">
    <source>
        <dbReference type="SAM" id="MobiDB-lite"/>
    </source>
</evidence>
<proteinExistence type="predicted"/>
<evidence type="ECO:0000313" key="3">
    <source>
        <dbReference type="Proteomes" id="UP001176521"/>
    </source>
</evidence>
<keyword evidence="3" id="KW-1185">Reference proteome</keyword>
<dbReference type="EMBL" id="JAPDMQ010001016">
    <property type="protein sequence ID" value="KAK0519345.1"/>
    <property type="molecule type" value="Genomic_DNA"/>
</dbReference>
<organism evidence="2 3">
    <name type="scientific">Tilletia horrida</name>
    <dbReference type="NCBI Taxonomy" id="155126"/>
    <lineage>
        <taxon>Eukaryota</taxon>
        <taxon>Fungi</taxon>
        <taxon>Dikarya</taxon>
        <taxon>Basidiomycota</taxon>
        <taxon>Ustilaginomycotina</taxon>
        <taxon>Exobasidiomycetes</taxon>
        <taxon>Tilletiales</taxon>
        <taxon>Tilletiaceae</taxon>
        <taxon>Tilletia</taxon>
    </lineage>
</organism>